<dbReference type="AlphaFoldDB" id="A0AAV8ZBP5"/>
<accession>A0AAV8ZBP5</accession>
<dbReference type="EMBL" id="JAPWTK010000004">
    <property type="protein sequence ID" value="KAJ8961704.1"/>
    <property type="molecule type" value="Genomic_DNA"/>
</dbReference>
<proteinExistence type="predicted"/>
<keyword evidence="2" id="KW-1185">Reference proteome</keyword>
<comment type="caution">
    <text evidence="1">The sequence shown here is derived from an EMBL/GenBank/DDBJ whole genome shotgun (WGS) entry which is preliminary data.</text>
</comment>
<protein>
    <submittedName>
        <fullName evidence="1">Uncharacterized protein</fullName>
    </submittedName>
</protein>
<evidence type="ECO:0000313" key="1">
    <source>
        <dbReference type="EMBL" id="KAJ8961704.1"/>
    </source>
</evidence>
<name>A0AAV8ZBP5_9CUCU</name>
<gene>
    <name evidence="1" type="ORF">NQ318_021304</name>
</gene>
<reference evidence="1" key="1">
    <citation type="journal article" date="2023" name="Insect Mol. Biol.">
        <title>Genome sequencing provides insights into the evolution of gene families encoding plant cell wall-degrading enzymes in longhorned beetles.</title>
        <authorList>
            <person name="Shin N.R."/>
            <person name="Okamura Y."/>
            <person name="Kirsch R."/>
            <person name="Pauchet Y."/>
        </authorList>
    </citation>
    <scope>NUCLEOTIDE SEQUENCE</scope>
    <source>
        <strain evidence="1">AMC_N1</strain>
    </source>
</reference>
<organism evidence="1 2">
    <name type="scientific">Aromia moschata</name>
    <dbReference type="NCBI Taxonomy" id="1265417"/>
    <lineage>
        <taxon>Eukaryota</taxon>
        <taxon>Metazoa</taxon>
        <taxon>Ecdysozoa</taxon>
        <taxon>Arthropoda</taxon>
        <taxon>Hexapoda</taxon>
        <taxon>Insecta</taxon>
        <taxon>Pterygota</taxon>
        <taxon>Neoptera</taxon>
        <taxon>Endopterygota</taxon>
        <taxon>Coleoptera</taxon>
        <taxon>Polyphaga</taxon>
        <taxon>Cucujiformia</taxon>
        <taxon>Chrysomeloidea</taxon>
        <taxon>Cerambycidae</taxon>
        <taxon>Cerambycinae</taxon>
        <taxon>Callichromatini</taxon>
        <taxon>Aromia</taxon>
    </lineage>
</organism>
<dbReference type="Proteomes" id="UP001162162">
    <property type="component" value="Unassembled WGS sequence"/>
</dbReference>
<evidence type="ECO:0000313" key="2">
    <source>
        <dbReference type="Proteomes" id="UP001162162"/>
    </source>
</evidence>
<sequence>MASLPRNVNCAELRPCYFPCPRWRNLEADAKTLDEVIGTAERTLILIFRQTKITTCKCLECKRTAETFGHQKT</sequence>